<dbReference type="InterPro" id="IPR001492">
    <property type="entry name" value="Flagellin"/>
</dbReference>
<evidence type="ECO:0000256" key="3">
    <source>
        <dbReference type="ARBA" id="ARBA00023143"/>
    </source>
</evidence>
<protein>
    <submittedName>
        <fullName evidence="6">Flagellar hook-associated protein 3</fullName>
    </submittedName>
</protein>
<sequence length="303" mass="33322">MRVTQTMISNNMLRNLGSSYSKLDKYNEQLASGKKISRPSDDPVIAMKGIYYRSDVTQVEQYKRNLSEGYMWIESSDDALDKVTQSLQRMRELAVNGANETNSVSSRQALAAEIKQLITHVGSVANTQVGDKYIFNGLNTTQPPVNMTVNTAADGQISLTGTFPDGTTYNPFNVEVSRGVSVSVNTDPNNMFDQTTLDKLVALHNGLQTNNTTVINNGISDLDSILNNVLTARTKIGATENRIDMIDDRLGTQEIIANRIMSDNEDADIEKVITDLKTQESVHNAALGVGARIIQPSLLDFLR</sequence>
<dbReference type="Pfam" id="PF00700">
    <property type="entry name" value="Flagellin_C"/>
    <property type="match status" value="1"/>
</dbReference>
<comment type="subcellular location">
    <subcellularLocation>
        <location evidence="1">Bacterial flagellum</location>
    </subcellularLocation>
</comment>
<evidence type="ECO:0000256" key="1">
    <source>
        <dbReference type="ARBA" id="ARBA00004365"/>
    </source>
</evidence>
<dbReference type="InterPro" id="IPR001029">
    <property type="entry name" value="Flagellin_N"/>
</dbReference>
<keyword evidence="7" id="KW-1185">Reference proteome</keyword>
<dbReference type="Proteomes" id="UP000626244">
    <property type="component" value="Unassembled WGS sequence"/>
</dbReference>
<dbReference type="OrthoDB" id="9758307at2"/>
<keyword evidence="6" id="KW-0966">Cell projection</keyword>
<dbReference type="RefSeq" id="WP_088001135.1">
    <property type="nucleotide sequence ID" value="NZ_BMHB01000002.1"/>
</dbReference>
<name>A0A8J3AMJ5_9BACI</name>
<dbReference type="GO" id="GO:0071973">
    <property type="term" value="P:bacterial-type flagellum-dependent cell motility"/>
    <property type="evidence" value="ECO:0007669"/>
    <property type="project" value="InterPro"/>
</dbReference>
<gene>
    <name evidence="6" type="primary">flgL</name>
    <name evidence="6" type="ORF">GCM10007380_33400</name>
</gene>
<dbReference type="InterPro" id="IPR013384">
    <property type="entry name" value="Flagell_FlgL"/>
</dbReference>
<dbReference type="SUPFAM" id="SSF64518">
    <property type="entry name" value="Phase 1 flagellin"/>
    <property type="match status" value="1"/>
</dbReference>
<dbReference type="Gene3D" id="1.20.1330.10">
    <property type="entry name" value="f41 fragment of flagellin, N-terminal domain"/>
    <property type="match status" value="1"/>
</dbReference>
<evidence type="ECO:0000259" key="5">
    <source>
        <dbReference type="Pfam" id="PF00700"/>
    </source>
</evidence>
<dbReference type="AlphaFoldDB" id="A0A8J3AMJ5"/>
<dbReference type="PANTHER" id="PTHR42792">
    <property type="entry name" value="FLAGELLIN"/>
    <property type="match status" value="1"/>
</dbReference>
<comment type="caution">
    <text evidence="6">The sequence shown here is derived from an EMBL/GenBank/DDBJ whole genome shotgun (WGS) entry which is preliminary data.</text>
</comment>
<evidence type="ECO:0000313" key="6">
    <source>
        <dbReference type="EMBL" id="GGI16525.1"/>
    </source>
</evidence>
<comment type="similarity">
    <text evidence="2">Belongs to the bacterial flagellin family.</text>
</comment>
<keyword evidence="3" id="KW-0975">Bacterial flagellum</keyword>
<dbReference type="EMBL" id="BMHB01000002">
    <property type="protein sequence ID" value="GGI16525.1"/>
    <property type="molecule type" value="Genomic_DNA"/>
</dbReference>
<feature type="domain" description="Flagellin N-terminal" evidence="4">
    <location>
        <begin position="5"/>
        <end position="140"/>
    </location>
</feature>
<organism evidence="6 7">
    <name type="scientific">Gottfriedia solisilvae</name>
    <dbReference type="NCBI Taxonomy" id="1516104"/>
    <lineage>
        <taxon>Bacteria</taxon>
        <taxon>Bacillati</taxon>
        <taxon>Bacillota</taxon>
        <taxon>Bacilli</taxon>
        <taxon>Bacillales</taxon>
        <taxon>Bacillaceae</taxon>
        <taxon>Gottfriedia</taxon>
    </lineage>
</organism>
<accession>A0A8J3AMJ5</accession>
<dbReference type="NCBIfam" id="TIGR02550">
    <property type="entry name" value="flagell_flgL"/>
    <property type="match status" value="1"/>
</dbReference>
<evidence type="ECO:0000259" key="4">
    <source>
        <dbReference type="Pfam" id="PF00669"/>
    </source>
</evidence>
<keyword evidence="6" id="KW-0969">Cilium</keyword>
<feature type="domain" description="Flagellin C-terminal" evidence="5">
    <location>
        <begin position="222"/>
        <end position="302"/>
    </location>
</feature>
<evidence type="ECO:0000256" key="2">
    <source>
        <dbReference type="ARBA" id="ARBA00005709"/>
    </source>
</evidence>
<dbReference type="Pfam" id="PF00669">
    <property type="entry name" value="Flagellin_N"/>
    <property type="match status" value="1"/>
</dbReference>
<dbReference type="PANTHER" id="PTHR42792:SF1">
    <property type="entry name" value="FLAGELLAR HOOK-ASSOCIATED PROTEIN 3"/>
    <property type="match status" value="1"/>
</dbReference>
<keyword evidence="6" id="KW-0282">Flagellum</keyword>
<dbReference type="GO" id="GO:0009424">
    <property type="term" value="C:bacterial-type flagellum hook"/>
    <property type="evidence" value="ECO:0007669"/>
    <property type="project" value="InterPro"/>
</dbReference>
<evidence type="ECO:0000313" key="7">
    <source>
        <dbReference type="Proteomes" id="UP000626244"/>
    </source>
</evidence>
<dbReference type="GO" id="GO:0005198">
    <property type="term" value="F:structural molecule activity"/>
    <property type="evidence" value="ECO:0007669"/>
    <property type="project" value="InterPro"/>
</dbReference>
<dbReference type="InterPro" id="IPR046358">
    <property type="entry name" value="Flagellin_C"/>
</dbReference>
<proteinExistence type="inferred from homology"/>
<reference evidence="7" key="1">
    <citation type="journal article" date="2019" name="Int. J. Syst. Evol. Microbiol.">
        <title>The Global Catalogue of Microorganisms (GCM) 10K type strain sequencing project: providing services to taxonomists for standard genome sequencing and annotation.</title>
        <authorList>
            <consortium name="The Broad Institute Genomics Platform"/>
            <consortium name="The Broad Institute Genome Sequencing Center for Infectious Disease"/>
            <person name="Wu L."/>
            <person name="Ma J."/>
        </authorList>
    </citation>
    <scope>NUCLEOTIDE SEQUENCE [LARGE SCALE GENOMIC DNA]</scope>
    <source>
        <strain evidence="7">CGMCC 1.14993</strain>
    </source>
</reference>